<feature type="domain" description="LysM" evidence="2">
    <location>
        <begin position="268"/>
        <end position="312"/>
    </location>
</feature>
<dbReference type="Pfam" id="PF01551">
    <property type="entry name" value="Peptidase_M23"/>
    <property type="match status" value="1"/>
</dbReference>
<reference evidence="3" key="1">
    <citation type="submission" date="2021-04" db="EMBL/GenBank/DDBJ databases">
        <authorList>
            <person name="Rodrigo-Torres L."/>
            <person name="Arahal R. D."/>
            <person name="Lucena T."/>
        </authorList>
    </citation>
    <scope>NUCLEOTIDE SEQUENCE</scope>
    <source>
        <strain evidence="3">AS29M-1</strain>
    </source>
</reference>
<proteinExistence type="predicted"/>
<dbReference type="SMART" id="SM00257">
    <property type="entry name" value="LysM"/>
    <property type="match status" value="1"/>
</dbReference>
<dbReference type="InterPro" id="IPR050570">
    <property type="entry name" value="Cell_wall_metabolism_enzyme"/>
</dbReference>
<dbReference type="CDD" id="cd00118">
    <property type="entry name" value="LysM"/>
    <property type="match status" value="1"/>
</dbReference>
<dbReference type="InterPro" id="IPR011055">
    <property type="entry name" value="Dup_hybrid_motif"/>
</dbReference>
<dbReference type="PROSITE" id="PS51782">
    <property type="entry name" value="LYSM"/>
    <property type="match status" value="1"/>
</dbReference>
<dbReference type="SUPFAM" id="SSF54106">
    <property type="entry name" value="LysM domain"/>
    <property type="match status" value="1"/>
</dbReference>
<feature type="signal peptide" evidence="1">
    <location>
        <begin position="1"/>
        <end position="17"/>
    </location>
</feature>
<dbReference type="Proteomes" id="UP000683507">
    <property type="component" value="Chromosome"/>
</dbReference>
<dbReference type="AlphaFoldDB" id="A0A916JIY7"/>
<dbReference type="SUPFAM" id="SSF51261">
    <property type="entry name" value="Duplicated hybrid motif"/>
    <property type="match status" value="1"/>
</dbReference>
<dbReference type="CDD" id="cd12797">
    <property type="entry name" value="M23_peptidase"/>
    <property type="match status" value="1"/>
</dbReference>
<feature type="chain" id="PRO_5036997909" description="LysM domain-containing protein" evidence="1">
    <location>
        <begin position="18"/>
        <end position="313"/>
    </location>
</feature>
<dbReference type="EMBL" id="OU015584">
    <property type="protein sequence ID" value="CAG5076854.1"/>
    <property type="molecule type" value="Genomic_DNA"/>
</dbReference>
<sequence length="313" mass="35034">MKQLLFILLLAIGSAFLNSGYSQGSKKAVDTVMIGEDSVVLFSDKSWEFIKMINFDGIMNAYLNSIALDLGWQEDWDNHVPYTYDNDLSSMEDTVWVCVVDDENNEFCMPHPGMVTSTFKYRGKRFHYGIDVDLETGDTLVAAFNGIVRYAQFNDGGFGNLVIIRHYNGLETYYAHLSELLVVPNQEVRAGDVIGLGGNTGKSYGDHLHFEVRIYGNALNPEEIIDFENKTLKKNNLLLYSDMFKHNSKSYKKSSSSSKSSSTNSNASVHVVTSGDSLYYIALKYGTTVDKLCKLNGIKSTDILHIGDKIKLK</sequence>
<protein>
    <recommendedName>
        <fullName evidence="2">LysM domain-containing protein</fullName>
    </recommendedName>
</protein>
<dbReference type="InterPro" id="IPR036779">
    <property type="entry name" value="LysM_dom_sf"/>
</dbReference>
<evidence type="ECO:0000259" key="2">
    <source>
        <dbReference type="PROSITE" id="PS51782"/>
    </source>
</evidence>
<evidence type="ECO:0000256" key="1">
    <source>
        <dbReference type="SAM" id="SignalP"/>
    </source>
</evidence>
<dbReference type="RefSeq" id="WP_258540463.1">
    <property type="nucleotide sequence ID" value="NZ_OU015584.1"/>
</dbReference>
<dbReference type="Gene3D" id="2.70.70.10">
    <property type="entry name" value="Glucose Permease (Domain IIA)"/>
    <property type="match status" value="1"/>
</dbReference>
<dbReference type="InterPro" id="IPR018392">
    <property type="entry name" value="LysM"/>
</dbReference>
<dbReference type="Pfam" id="PF01476">
    <property type="entry name" value="LysM"/>
    <property type="match status" value="1"/>
</dbReference>
<dbReference type="PANTHER" id="PTHR21666:SF270">
    <property type="entry name" value="MUREIN HYDROLASE ACTIVATOR ENVC"/>
    <property type="match status" value="1"/>
</dbReference>
<evidence type="ECO:0000313" key="4">
    <source>
        <dbReference type="Proteomes" id="UP000683507"/>
    </source>
</evidence>
<dbReference type="PANTHER" id="PTHR21666">
    <property type="entry name" value="PEPTIDASE-RELATED"/>
    <property type="match status" value="1"/>
</dbReference>
<accession>A0A916JIY7</accession>
<keyword evidence="1" id="KW-0732">Signal</keyword>
<name>A0A916JIY7_9FLAO</name>
<dbReference type="Gene3D" id="3.10.350.10">
    <property type="entry name" value="LysM domain"/>
    <property type="match status" value="1"/>
</dbReference>
<dbReference type="GO" id="GO:0004222">
    <property type="term" value="F:metalloendopeptidase activity"/>
    <property type="evidence" value="ECO:0007669"/>
    <property type="project" value="TreeGrafter"/>
</dbReference>
<gene>
    <name evidence="3" type="ORF">CRYO30217_00222</name>
</gene>
<evidence type="ECO:0000313" key="3">
    <source>
        <dbReference type="EMBL" id="CAG5076854.1"/>
    </source>
</evidence>
<dbReference type="KEGG" id="ptan:CRYO30217_00222"/>
<organism evidence="3 4">
    <name type="scientific">Parvicella tangerina</name>
    <dbReference type="NCBI Taxonomy" id="2829795"/>
    <lineage>
        <taxon>Bacteria</taxon>
        <taxon>Pseudomonadati</taxon>
        <taxon>Bacteroidota</taxon>
        <taxon>Flavobacteriia</taxon>
        <taxon>Flavobacteriales</taxon>
        <taxon>Parvicellaceae</taxon>
        <taxon>Parvicella</taxon>
    </lineage>
</organism>
<keyword evidence="4" id="KW-1185">Reference proteome</keyword>
<dbReference type="InterPro" id="IPR016047">
    <property type="entry name" value="M23ase_b-sheet_dom"/>
</dbReference>